<dbReference type="Proteomes" id="UP000237631">
    <property type="component" value="Unassembled WGS sequence"/>
</dbReference>
<protein>
    <submittedName>
        <fullName evidence="2">Uncharacterized protein</fullName>
    </submittedName>
</protein>
<sequence length="431" mass="46642">MNYRTYSEGTVFNHHDFEHHDFDYNDNDDDNSTHNHDYNFYNFDNLYNFYNPTRRQFLETTGEFDRVSVRGILPEQAQRFTISPSGRLIAIFPDRAVNGLIIYAFDGTTGSSDPSDPGQTDLRSAGDNGVPVAATNVQLTCAIDANGFLSCSRAATQNRPSLGPTPDFAQCTQSNPSGSAPDFQTMGLLQDDVCDENQNDRNGLRLFGVSPSDTFFCDTVAFASDPITTTTTTTTTPSTTTTSTSTTTSVDSRPVSAAYRFANTVANDRLGQFLSTDGENDRLVVKQIASAEQAVRFTISPSGRLVAIFLNRAVNGLLSYVVDGAFDIAGNIDLRSADDDGPQFGGSVIPLTCSVDVNGFLSCARGPTTRGPGLGPTTAFVQYEQPFVALGLGGDDICNEDSQLDDRRDLELHVVGLSDTFFCDTVAFASE</sequence>
<feature type="region of interest" description="Disordered" evidence="1">
    <location>
        <begin position="160"/>
        <end position="180"/>
    </location>
</feature>
<dbReference type="EMBL" id="PNEN01001710">
    <property type="protein sequence ID" value="PPJ52255.1"/>
    <property type="molecule type" value="Genomic_DNA"/>
</dbReference>
<evidence type="ECO:0000313" key="3">
    <source>
        <dbReference type="Proteomes" id="UP000237631"/>
    </source>
</evidence>
<feature type="region of interest" description="Disordered" evidence="1">
    <location>
        <begin position="108"/>
        <end position="127"/>
    </location>
</feature>
<gene>
    <name evidence="2" type="ORF">CBER1_10585</name>
</gene>
<organism evidence="2 3">
    <name type="scientific">Cercospora berteroae</name>
    <dbReference type="NCBI Taxonomy" id="357750"/>
    <lineage>
        <taxon>Eukaryota</taxon>
        <taxon>Fungi</taxon>
        <taxon>Dikarya</taxon>
        <taxon>Ascomycota</taxon>
        <taxon>Pezizomycotina</taxon>
        <taxon>Dothideomycetes</taxon>
        <taxon>Dothideomycetidae</taxon>
        <taxon>Mycosphaerellales</taxon>
        <taxon>Mycosphaerellaceae</taxon>
        <taxon>Cercospora</taxon>
    </lineage>
</organism>
<evidence type="ECO:0000256" key="1">
    <source>
        <dbReference type="SAM" id="MobiDB-lite"/>
    </source>
</evidence>
<proteinExistence type="predicted"/>
<comment type="caution">
    <text evidence="2">The sequence shown here is derived from an EMBL/GenBank/DDBJ whole genome shotgun (WGS) entry which is preliminary data.</text>
</comment>
<name>A0A2S6BXP2_9PEZI</name>
<keyword evidence="3" id="KW-1185">Reference proteome</keyword>
<reference evidence="3" key="1">
    <citation type="journal article" date="2017" name="bioRxiv">
        <title>Conservation of a gene cluster reveals novel cercosporin biosynthetic mechanisms and extends production to the genus Colletotrichum.</title>
        <authorList>
            <person name="de Jonge R."/>
            <person name="Ebert M.K."/>
            <person name="Huitt-Roehl C.R."/>
            <person name="Pal P."/>
            <person name="Suttle J.C."/>
            <person name="Spanner R.E."/>
            <person name="Neubauer J.D."/>
            <person name="Jurick W.M.II."/>
            <person name="Stott K.A."/>
            <person name="Secor G.A."/>
            <person name="Thomma B.P.H.J."/>
            <person name="Van de Peer Y."/>
            <person name="Townsend C.A."/>
            <person name="Bolton M.D."/>
        </authorList>
    </citation>
    <scope>NUCLEOTIDE SEQUENCE [LARGE SCALE GENOMIC DNA]</scope>
    <source>
        <strain evidence="3">CBS538.71</strain>
    </source>
</reference>
<evidence type="ECO:0000313" key="2">
    <source>
        <dbReference type="EMBL" id="PPJ52255.1"/>
    </source>
</evidence>
<feature type="region of interest" description="Disordered" evidence="1">
    <location>
        <begin position="228"/>
        <end position="249"/>
    </location>
</feature>
<dbReference type="AlphaFoldDB" id="A0A2S6BXP2"/>
<accession>A0A2S6BXP2</accession>
<feature type="compositionally biased region" description="Polar residues" evidence="1">
    <location>
        <begin position="108"/>
        <end position="122"/>
    </location>
</feature>